<name>A0AAU7CF09_9BACT</name>
<organism evidence="2">
    <name type="scientific">Singulisphaera sp. Ch08</name>
    <dbReference type="NCBI Taxonomy" id="3120278"/>
    <lineage>
        <taxon>Bacteria</taxon>
        <taxon>Pseudomonadati</taxon>
        <taxon>Planctomycetota</taxon>
        <taxon>Planctomycetia</taxon>
        <taxon>Isosphaerales</taxon>
        <taxon>Isosphaeraceae</taxon>
        <taxon>Singulisphaera</taxon>
    </lineage>
</organism>
<dbReference type="SUPFAM" id="SSF144059">
    <property type="entry name" value="ImpE-like"/>
    <property type="match status" value="1"/>
</dbReference>
<dbReference type="InterPro" id="IPR009211">
    <property type="entry name" value="TagJ"/>
</dbReference>
<dbReference type="RefSeq" id="WP_406695975.1">
    <property type="nucleotide sequence ID" value="NZ_CP155447.1"/>
</dbReference>
<gene>
    <name evidence="2" type="ORF">V5E97_33780</name>
</gene>
<accession>A0AAU7CF09</accession>
<evidence type="ECO:0000313" key="2">
    <source>
        <dbReference type="EMBL" id="XBH03241.1"/>
    </source>
</evidence>
<dbReference type="EMBL" id="CP155447">
    <property type="protein sequence ID" value="XBH03241.1"/>
    <property type="molecule type" value="Genomic_DNA"/>
</dbReference>
<dbReference type="PIRSF" id="PIRSF029288">
    <property type="entry name" value="SciE_ImpE"/>
    <property type="match status" value="1"/>
</dbReference>
<reference evidence="2" key="1">
    <citation type="submission" date="2024-05" db="EMBL/GenBank/DDBJ databases">
        <title>Planctomycetes of the genus Singulisphaera possess chitinolytic capabilities.</title>
        <authorList>
            <person name="Ivanova A."/>
        </authorList>
    </citation>
    <scope>NUCLEOTIDE SEQUENCE</scope>
    <source>
        <strain evidence="2">Ch08T</strain>
    </source>
</reference>
<dbReference type="Gene3D" id="1.25.40.10">
    <property type="entry name" value="Tetratricopeptide repeat domain"/>
    <property type="match status" value="1"/>
</dbReference>
<feature type="region of interest" description="Disordered" evidence="1">
    <location>
        <begin position="263"/>
        <end position="286"/>
    </location>
</feature>
<sequence>MNAKEYLDRGQLTDSIRALNEEIKANPTDLELRTILFQLHCYAGDLVRAEKQLDVVRTKSTEIAYLNGLRVYQGLLNAERARTQLFEKGERPRFLVMPPESVTLHLDALDRVREGRFDEARGLLDRAATSHEAVRGTADGVEFDDFRDADDILAPVLEVFSTTGYYWVPWVHVQFLEVPKPITLLDLLWAPAKLATYDGQLGEVYLPSLYPGTSASPDGLLRLGRQTDWIDVGSGIIRGVGRKSFLVGEEVRTLQELGQAQFPLAEGKASEPAPDSPAADQAGDQS</sequence>
<proteinExistence type="predicted"/>
<feature type="compositionally biased region" description="Low complexity" evidence="1">
    <location>
        <begin position="270"/>
        <end position="286"/>
    </location>
</feature>
<dbReference type="Pfam" id="PF07024">
    <property type="entry name" value="ImpE"/>
    <property type="match status" value="1"/>
</dbReference>
<dbReference type="InterPro" id="IPR011990">
    <property type="entry name" value="TPR-like_helical_dom_sf"/>
</dbReference>
<protein>
    <submittedName>
        <fullName evidence="2">Type VI secretion system accessory protein TagJ</fullName>
    </submittedName>
</protein>
<evidence type="ECO:0000256" key="1">
    <source>
        <dbReference type="SAM" id="MobiDB-lite"/>
    </source>
</evidence>
<dbReference type="AlphaFoldDB" id="A0AAU7CF09"/>